<sequence>MTRYVVIGAGALGASLAAELHRAGVETLLVARGAHLAALRADGLRYLRPDGEHRLHLPAVAGPAEADLTEDDVLLLTTKTQDTAAAVAAWAWQPVKRADGSTGTAGTDLPIVTLQNGLANERIALRSFDRVIGGVVWIPALHLEPGVVANRGAPEPAVVWLGGYPAGADGSAIANDLRRGGLTVHVVADITAHKAAKLLGNLVNGLDALYPEGPLRTAALTALREEARSVYAAAGITPATPDHSGFGTAEIPGYERTGNSTWQSLARQVSSEIDYLSGEIVLLGRLHGVAAPHNDAIRRRLHRAAAEGTAAGSLGESDLAATLPGLTATLLGTRPHPPVLISAADLYHRVAEPEPPVLLDVRWQLGDPHGADHYREGHIPGAVYVDLETELSGPPAPGAGRHPLPTITQVQAEARRWGVTRERGVVVYDNTGGLAAARAWWLLRWAGVPDVRLLDGGLAAWQAEGYGTGQGEARPHPASDIVLDGGHLPTLTADEAAALPTTGTLLDARAAARYSGEVEPIDPRAGHIPGARSAPTTDNLRDGVPLLRTTAELRERFADLPGPVGVYCGSGVTAAHAIAALAVAGIDAALYPGSWSAWSSDPDRPVATGDQP</sequence>
<accession>A0ABQ3YQG7</accession>
<feature type="domain" description="Rhodanese" evidence="4">
    <location>
        <begin position="504"/>
        <end position="607"/>
    </location>
</feature>
<organism evidence="5 6">
    <name type="scientific">Paractinoplanes durhamensis</name>
    <dbReference type="NCBI Taxonomy" id="113563"/>
    <lineage>
        <taxon>Bacteria</taxon>
        <taxon>Bacillati</taxon>
        <taxon>Actinomycetota</taxon>
        <taxon>Actinomycetes</taxon>
        <taxon>Micromonosporales</taxon>
        <taxon>Micromonosporaceae</taxon>
        <taxon>Paractinoplanes</taxon>
    </lineage>
</organism>
<dbReference type="InterPro" id="IPR001763">
    <property type="entry name" value="Rhodanese-like_dom"/>
</dbReference>
<evidence type="ECO:0000256" key="2">
    <source>
        <dbReference type="ARBA" id="ARBA00022737"/>
    </source>
</evidence>
<reference evidence="5 6" key="1">
    <citation type="submission" date="2021-01" db="EMBL/GenBank/DDBJ databases">
        <title>Whole genome shotgun sequence of Actinoplanes durhamensis NBRC 14914.</title>
        <authorList>
            <person name="Komaki H."/>
            <person name="Tamura T."/>
        </authorList>
    </citation>
    <scope>NUCLEOTIDE SEQUENCE [LARGE SCALE GENOMIC DNA]</scope>
    <source>
        <strain evidence="5 6">NBRC 14914</strain>
    </source>
</reference>
<dbReference type="SUPFAM" id="SSF52821">
    <property type="entry name" value="Rhodanese/Cell cycle control phosphatase"/>
    <property type="match status" value="2"/>
</dbReference>
<dbReference type="Pfam" id="PF00581">
    <property type="entry name" value="Rhodanese"/>
    <property type="match status" value="2"/>
</dbReference>
<dbReference type="SUPFAM" id="SSF48179">
    <property type="entry name" value="6-phosphogluconate dehydrogenase C-terminal domain-like"/>
    <property type="match status" value="1"/>
</dbReference>
<dbReference type="InterPro" id="IPR013328">
    <property type="entry name" value="6PGD_dom2"/>
</dbReference>
<dbReference type="InterPro" id="IPR036291">
    <property type="entry name" value="NAD(P)-bd_dom_sf"/>
</dbReference>
<dbReference type="SUPFAM" id="SSF51735">
    <property type="entry name" value="NAD(P)-binding Rossmann-fold domains"/>
    <property type="match status" value="1"/>
</dbReference>
<dbReference type="InterPro" id="IPR013332">
    <property type="entry name" value="KPR_N"/>
</dbReference>
<dbReference type="CDD" id="cd01448">
    <property type="entry name" value="TST_Repeat_1"/>
    <property type="match status" value="1"/>
</dbReference>
<dbReference type="Proteomes" id="UP000637628">
    <property type="component" value="Unassembled WGS sequence"/>
</dbReference>
<dbReference type="InterPro" id="IPR008927">
    <property type="entry name" value="6-PGluconate_DH-like_C_sf"/>
</dbReference>
<dbReference type="EMBL" id="BOML01000012">
    <property type="protein sequence ID" value="GID99820.1"/>
    <property type="molecule type" value="Genomic_DNA"/>
</dbReference>
<keyword evidence="2" id="KW-0677">Repeat</keyword>
<dbReference type="PANTHER" id="PTHR11364">
    <property type="entry name" value="THIOSULFATE SULFERTANSFERASE"/>
    <property type="match status" value="1"/>
</dbReference>
<evidence type="ECO:0000256" key="1">
    <source>
        <dbReference type="ARBA" id="ARBA00022679"/>
    </source>
</evidence>
<proteinExistence type="predicted"/>
<feature type="region of interest" description="Disordered" evidence="3">
    <location>
        <begin position="520"/>
        <end position="540"/>
    </location>
</feature>
<dbReference type="Gene3D" id="3.40.50.720">
    <property type="entry name" value="NAD(P)-binding Rossmann-like Domain"/>
    <property type="match status" value="1"/>
</dbReference>
<dbReference type="InterPro" id="IPR036873">
    <property type="entry name" value="Rhodanese-like_dom_sf"/>
</dbReference>
<dbReference type="InterPro" id="IPR001307">
    <property type="entry name" value="Thiosulphate_STrfase_CS"/>
</dbReference>
<gene>
    <name evidence="5" type="ORF">Adu01nite_11710</name>
</gene>
<dbReference type="Pfam" id="PF02558">
    <property type="entry name" value="ApbA"/>
    <property type="match status" value="1"/>
</dbReference>
<evidence type="ECO:0000313" key="5">
    <source>
        <dbReference type="EMBL" id="GID99820.1"/>
    </source>
</evidence>
<name>A0ABQ3YQG7_9ACTN</name>
<keyword evidence="1" id="KW-0808">Transferase</keyword>
<dbReference type="PANTHER" id="PTHR11364:SF27">
    <property type="entry name" value="SULFURTRANSFERASE"/>
    <property type="match status" value="1"/>
</dbReference>
<dbReference type="InterPro" id="IPR045078">
    <property type="entry name" value="TST/MPST-like"/>
</dbReference>
<evidence type="ECO:0000313" key="6">
    <source>
        <dbReference type="Proteomes" id="UP000637628"/>
    </source>
</evidence>
<dbReference type="PROSITE" id="PS00380">
    <property type="entry name" value="RHODANESE_1"/>
    <property type="match status" value="1"/>
</dbReference>
<dbReference type="Gene3D" id="3.40.250.10">
    <property type="entry name" value="Rhodanese-like domain"/>
    <property type="match status" value="2"/>
</dbReference>
<dbReference type="SMART" id="SM00450">
    <property type="entry name" value="RHOD"/>
    <property type="match status" value="2"/>
</dbReference>
<evidence type="ECO:0000259" key="4">
    <source>
        <dbReference type="PROSITE" id="PS50206"/>
    </source>
</evidence>
<feature type="domain" description="Rhodanese" evidence="4">
    <location>
        <begin position="352"/>
        <end position="470"/>
    </location>
</feature>
<keyword evidence="6" id="KW-1185">Reference proteome</keyword>
<protein>
    <recommendedName>
        <fullName evidence="4">Rhodanese domain-containing protein</fullName>
    </recommendedName>
</protein>
<dbReference type="Gene3D" id="1.10.1040.10">
    <property type="entry name" value="N-(1-d-carboxylethyl)-l-norvaline Dehydrogenase, domain 2"/>
    <property type="match status" value="1"/>
</dbReference>
<comment type="caution">
    <text evidence="5">The sequence shown here is derived from an EMBL/GenBank/DDBJ whole genome shotgun (WGS) entry which is preliminary data.</text>
</comment>
<dbReference type="PROSITE" id="PS50206">
    <property type="entry name" value="RHODANESE_3"/>
    <property type="match status" value="2"/>
</dbReference>
<evidence type="ECO:0000256" key="3">
    <source>
        <dbReference type="SAM" id="MobiDB-lite"/>
    </source>
</evidence>
<dbReference type="InterPro" id="IPR013752">
    <property type="entry name" value="KPA_reductase"/>
</dbReference>
<dbReference type="Pfam" id="PF08546">
    <property type="entry name" value="ApbA_C"/>
    <property type="match status" value="1"/>
</dbReference>